<accession>I7ZGP8</accession>
<feature type="transmembrane region" description="Helical" evidence="2">
    <location>
        <begin position="20"/>
        <end position="37"/>
    </location>
</feature>
<proteinExistence type="predicted"/>
<keyword evidence="2" id="KW-0472">Membrane</keyword>
<evidence type="ECO:0000256" key="1">
    <source>
        <dbReference type="SAM" id="MobiDB-lite"/>
    </source>
</evidence>
<comment type="caution">
    <text evidence="3">The sequence shown here is derived from an EMBL/GenBank/DDBJ whole genome shotgun (WGS) entry which is preliminary data.</text>
</comment>
<name>I7ZGP8_9GAMM</name>
<dbReference type="PATRIC" id="fig|1172194.4.peg.1148"/>
<evidence type="ECO:0000256" key="2">
    <source>
        <dbReference type="SAM" id="Phobius"/>
    </source>
</evidence>
<keyword evidence="2" id="KW-1133">Transmembrane helix</keyword>
<reference evidence="3 4" key="1">
    <citation type="journal article" date="2012" name="J. Bacteriol.">
        <title>Genome Sequence of n-Alkane-Degrading Hydrocarboniphaga effusa Strain AP103T (ATCC BAA-332T).</title>
        <authorList>
            <person name="Chang H.K."/>
            <person name="Zylstra G.J."/>
            <person name="Chae J.C."/>
        </authorList>
    </citation>
    <scope>NUCLEOTIDE SEQUENCE [LARGE SCALE GENOMIC DNA]</scope>
    <source>
        <strain evidence="3 4">AP103</strain>
    </source>
</reference>
<protein>
    <submittedName>
        <fullName evidence="3">RND efflux transporter</fullName>
    </submittedName>
</protein>
<dbReference type="STRING" id="1172194.WQQ_11960"/>
<keyword evidence="2" id="KW-0812">Transmembrane</keyword>
<evidence type="ECO:0000313" key="3">
    <source>
        <dbReference type="EMBL" id="EIT71059.1"/>
    </source>
</evidence>
<organism evidence="3 4">
    <name type="scientific">Hydrocarboniphaga effusa AP103</name>
    <dbReference type="NCBI Taxonomy" id="1172194"/>
    <lineage>
        <taxon>Bacteria</taxon>
        <taxon>Pseudomonadati</taxon>
        <taxon>Pseudomonadota</taxon>
        <taxon>Gammaproteobacteria</taxon>
        <taxon>Nevskiales</taxon>
        <taxon>Nevskiaceae</taxon>
        <taxon>Hydrocarboniphaga</taxon>
    </lineage>
</organism>
<keyword evidence="4" id="KW-1185">Reference proteome</keyword>
<feature type="region of interest" description="Disordered" evidence="1">
    <location>
        <begin position="303"/>
        <end position="344"/>
    </location>
</feature>
<evidence type="ECO:0000313" key="4">
    <source>
        <dbReference type="Proteomes" id="UP000003704"/>
    </source>
</evidence>
<dbReference type="EMBL" id="AKGD01000001">
    <property type="protein sequence ID" value="EIT71059.1"/>
    <property type="molecule type" value="Genomic_DNA"/>
</dbReference>
<feature type="compositionally biased region" description="Basic and acidic residues" evidence="1">
    <location>
        <begin position="304"/>
        <end position="318"/>
    </location>
</feature>
<feature type="compositionally biased region" description="Basic residues" evidence="1">
    <location>
        <begin position="323"/>
        <end position="332"/>
    </location>
</feature>
<sequence length="356" mass="39697">MYSLRQRLAMWIIGHQKTSWAVFIVITAFFAVGLRNVELKTIFSDLLPKDDPFVQVFKDHPNFGNPLTVTLMVKRKNGDIFNAETLNKVWQMTRDIDLAPGVDHDQILSIATEKARYAEATPYGIDMRPLMGDSVPKTQEDIDAFRNNLDKSPNARTFLVSQDQSSTLINATFIESRLDYGEAFQYVQNLVNKNRDADHDIYLAGQPALTGWVYEYESQIGILRGHAEPARDRIDAVHAQRGRRGDADRDEPGGGGVGFRIRRLAQVADRTAADDRAAAAGGAQLFPLRAVHRAVLRNLRARARQAEGSRDHHGRDDGAVGARHLHRHRRHLPDRAGADSGDGALRAVLRLPGRSG</sequence>
<dbReference type="AlphaFoldDB" id="I7ZGP8"/>
<dbReference type="Proteomes" id="UP000003704">
    <property type="component" value="Unassembled WGS sequence"/>
</dbReference>
<gene>
    <name evidence="3" type="ORF">WQQ_11960</name>
</gene>